<sequence length="193" mass="20974">MRDDALSVIVCGASAALDLPGYLVRLRQHVQAPLRLLLTHSAERFLRTEALSWHAEEIYSPGERLNPTELALRSRGLAVLPATANMLACTALGLAGSPAQTAVLAHPRPVLFFPSMNAVMWDKPATRRHVAALRAEGHLVVDPQPGEVYELWSRQVVDGCGLLPPERAARAVESWWRALGEPQDRTGGPPDVG</sequence>
<dbReference type="SUPFAM" id="SSF52507">
    <property type="entry name" value="Homo-oligomeric flavin-containing Cys decarboxylases, HFCD"/>
    <property type="match status" value="1"/>
</dbReference>
<name>A0ABZ1UBG1_9ACTN</name>
<feature type="domain" description="Flavoprotein" evidence="1">
    <location>
        <begin position="7"/>
        <end position="133"/>
    </location>
</feature>
<organism evidence="2 3">
    <name type="scientific">Kitasatospora purpeofusca</name>
    <dbReference type="NCBI Taxonomy" id="67352"/>
    <lineage>
        <taxon>Bacteria</taxon>
        <taxon>Bacillati</taxon>
        <taxon>Actinomycetota</taxon>
        <taxon>Actinomycetes</taxon>
        <taxon>Kitasatosporales</taxon>
        <taxon>Streptomycetaceae</taxon>
        <taxon>Kitasatospora</taxon>
    </lineage>
</organism>
<gene>
    <name evidence="2" type="ORF">OHA16_38970</name>
</gene>
<dbReference type="InterPro" id="IPR003382">
    <property type="entry name" value="Flavoprotein"/>
</dbReference>
<accession>A0ABZ1UBG1</accession>
<proteinExistence type="predicted"/>
<dbReference type="PANTHER" id="PTHR14359:SF6">
    <property type="entry name" value="PHOSPHOPANTOTHENOYLCYSTEINE DECARBOXYLASE"/>
    <property type="match status" value="1"/>
</dbReference>
<dbReference type="InterPro" id="IPR036551">
    <property type="entry name" value="Flavin_trans-like"/>
</dbReference>
<dbReference type="Proteomes" id="UP001432222">
    <property type="component" value="Chromosome"/>
</dbReference>
<protein>
    <submittedName>
        <fullName evidence="2">Flavoprotein</fullName>
    </submittedName>
</protein>
<evidence type="ECO:0000313" key="3">
    <source>
        <dbReference type="Proteomes" id="UP001432222"/>
    </source>
</evidence>
<dbReference type="RefSeq" id="WP_328959007.1">
    <property type="nucleotide sequence ID" value="NZ_CP108110.1"/>
</dbReference>
<keyword evidence="3" id="KW-1185">Reference proteome</keyword>
<evidence type="ECO:0000259" key="1">
    <source>
        <dbReference type="Pfam" id="PF02441"/>
    </source>
</evidence>
<evidence type="ECO:0000313" key="2">
    <source>
        <dbReference type="EMBL" id="WUQ88458.1"/>
    </source>
</evidence>
<reference evidence="2" key="1">
    <citation type="submission" date="2022-10" db="EMBL/GenBank/DDBJ databases">
        <title>The complete genomes of actinobacterial strains from the NBC collection.</title>
        <authorList>
            <person name="Joergensen T.S."/>
            <person name="Alvarez Arevalo M."/>
            <person name="Sterndorff E.B."/>
            <person name="Faurdal D."/>
            <person name="Vuksanovic O."/>
            <person name="Mourched A.-S."/>
            <person name="Charusanti P."/>
            <person name="Shaw S."/>
            <person name="Blin K."/>
            <person name="Weber T."/>
        </authorList>
    </citation>
    <scope>NUCLEOTIDE SEQUENCE</scope>
    <source>
        <strain evidence="2">NBC_00222</strain>
    </source>
</reference>
<dbReference type="EMBL" id="CP108110">
    <property type="protein sequence ID" value="WUQ88458.1"/>
    <property type="molecule type" value="Genomic_DNA"/>
</dbReference>
<dbReference type="PANTHER" id="PTHR14359">
    <property type="entry name" value="HOMO-OLIGOMERIC FLAVIN CONTAINING CYS DECARBOXYLASE FAMILY"/>
    <property type="match status" value="1"/>
</dbReference>
<dbReference type="Gene3D" id="3.40.50.1950">
    <property type="entry name" value="Flavin prenyltransferase-like"/>
    <property type="match status" value="1"/>
</dbReference>
<dbReference type="Pfam" id="PF02441">
    <property type="entry name" value="Flavoprotein"/>
    <property type="match status" value="1"/>
</dbReference>